<dbReference type="GO" id="GO:0003824">
    <property type="term" value="F:catalytic activity"/>
    <property type="evidence" value="ECO:0007669"/>
    <property type="project" value="InterPro"/>
</dbReference>
<dbReference type="SUPFAM" id="SSF54197">
    <property type="entry name" value="HIT-like"/>
    <property type="match status" value="1"/>
</dbReference>
<reference evidence="7" key="2">
    <citation type="submission" date="2025-08" db="UniProtKB">
        <authorList>
            <consortium name="Ensembl"/>
        </authorList>
    </citation>
    <scope>IDENTIFICATION</scope>
</reference>
<reference evidence="7" key="3">
    <citation type="submission" date="2025-09" db="UniProtKB">
        <authorList>
            <consortium name="Ensembl"/>
        </authorList>
    </citation>
    <scope>IDENTIFICATION</scope>
</reference>
<dbReference type="GeneID" id="115191370"/>
<evidence type="ECO:0000259" key="6">
    <source>
        <dbReference type="PROSITE" id="PS51084"/>
    </source>
</evidence>
<dbReference type="PANTHER" id="PTHR12486">
    <property type="entry name" value="APRATAXIN-RELATED"/>
    <property type="match status" value="1"/>
</dbReference>
<dbReference type="AlphaFoldDB" id="A0A673VQE8"/>
<reference evidence="7" key="1">
    <citation type="submission" date="2021-04" db="EMBL/GenBank/DDBJ databases">
        <authorList>
            <consortium name="Wellcome Sanger Institute Data Sharing"/>
        </authorList>
    </citation>
    <scope>NUCLEOTIDE SEQUENCE [LARGE SCALE GENOMIC DNA]</scope>
</reference>
<evidence type="ECO:0000256" key="4">
    <source>
        <dbReference type="PIRSR" id="PIRSR601310-3"/>
    </source>
</evidence>
<name>A0A673VQE8_SALTR</name>
<evidence type="ECO:0000256" key="2">
    <source>
        <dbReference type="ARBA" id="ARBA00025764"/>
    </source>
</evidence>
<dbReference type="PRINTS" id="PR00332">
    <property type="entry name" value="HISTRIAD"/>
</dbReference>
<sequence>MATYESTDNEAKDTTSPNENDKTCCFCNIAKEQSGSDTEMQLFDDELVCFRDLKPGARHHYLVVPRTHVGNCKSLRKEHIPLVEKMEEMGRSVLQKKKVTDLDDIRMGFHMPPFSSVPHLHLHVIAPASQMSIRSLRHYGPQSYWFITVDKVLQQLRTQNQVK</sequence>
<dbReference type="InterPro" id="IPR011146">
    <property type="entry name" value="HIT-like"/>
</dbReference>
<evidence type="ECO:0000256" key="3">
    <source>
        <dbReference type="PIRSR" id="PIRSR601310-1"/>
    </source>
</evidence>
<dbReference type="Gene3D" id="3.30.428.10">
    <property type="entry name" value="HIT-like"/>
    <property type="match status" value="1"/>
</dbReference>
<evidence type="ECO:0000313" key="8">
    <source>
        <dbReference type="Proteomes" id="UP000472277"/>
    </source>
</evidence>
<feature type="short sequence motif" description="Histidine triad motif" evidence="4 5">
    <location>
        <begin position="119"/>
        <end position="123"/>
    </location>
</feature>
<comment type="catalytic activity">
    <reaction evidence="1">
        <text>adenosine 5'-phosphoramidate + H2O = NH4(+) + AMP</text>
        <dbReference type="Rhea" id="RHEA:67916"/>
        <dbReference type="ChEBI" id="CHEBI:15377"/>
        <dbReference type="ChEBI" id="CHEBI:28938"/>
        <dbReference type="ChEBI" id="CHEBI:57890"/>
        <dbReference type="ChEBI" id="CHEBI:456215"/>
    </reaction>
</comment>
<dbReference type="OMA" id="PSFWFKK"/>
<dbReference type="Proteomes" id="UP000472277">
    <property type="component" value="Chromosome 1"/>
</dbReference>
<dbReference type="Ensembl" id="ENSSTUT00000002053.1">
    <property type="protein sequence ID" value="ENSSTUP00000001910.1"/>
    <property type="gene ID" value="ENSSTUG00000000994.1"/>
</dbReference>
<dbReference type="InParanoid" id="A0A673VQE8"/>
<gene>
    <name evidence="7" type="primary">LOC115191370</name>
</gene>
<evidence type="ECO:0000256" key="5">
    <source>
        <dbReference type="PROSITE-ProRule" id="PRU00464"/>
    </source>
</evidence>
<feature type="active site" description="Tele-AMP-histidine intermediate" evidence="3">
    <location>
        <position position="121"/>
    </location>
</feature>
<evidence type="ECO:0000313" key="7">
    <source>
        <dbReference type="Ensembl" id="ENSSTUP00000001910.1"/>
    </source>
</evidence>
<dbReference type="GeneTree" id="ENSGT00510000047616"/>
<dbReference type="Pfam" id="PF11969">
    <property type="entry name" value="DcpS_C"/>
    <property type="match status" value="1"/>
</dbReference>
<dbReference type="OrthoDB" id="1915375at2759"/>
<dbReference type="PROSITE" id="PS51084">
    <property type="entry name" value="HIT_2"/>
    <property type="match status" value="1"/>
</dbReference>
<proteinExistence type="inferred from homology"/>
<dbReference type="PANTHER" id="PTHR12486:SF6">
    <property type="entry name" value="ADENOSINE 5'-MONOPHOSPHORAMIDASE HINT3"/>
    <property type="match status" value="1"/>
</dbReference>
<dbReference type="RefSeq" id="XP_029605110.1">
    <property type="nucleotide sequence ID" value="XM_029749250.1"/>
</dbReference>
<comment type="similarity">
    <text evidence="2">Belongs to the HINT family.</text>
</comment>
<dbReference type="InterPro" id="IPR036265">
    <property type="entry name" value="HIT-like_sf"/>
</dbReference>
<protein>
    <recommendedName>
        <fullName evidence="6">HIT domain-containing protein</fullName>
    </recommendedName>
</protein>
<accession>A0A673VQE8</accession>
<evidence type="ECO:0000256" key="1">
    <source>
        <dbReference type="ARBA" id="ARBA00024472"/>
    </source>
</evidence>
<keyword evidence="8" id="KW-1185">Reference proteome</keyword>
<feature type="domain" description="HIT" evidence="6">
    <location>
        <begin position="25"/>
        <end position="136"/>
    </location>
</feature>
<organism evidence="7 8">
    <name type="scientific">Salmo trutta</name>
    <name type="common">Brown trout</name>
    <dbReference type="NCBI Taxonomy" id="8032"/>
    <lineage>
        <taxon>Eukaryota</taxon>
        <taxon>Metazoa</taxon>
        <taxon>Chordata</taxon>
        <taxon>Craniata</taxon>
        <taxon>Vertebrata</taxon>
        <taxon>Euteleostomi</taxon>
        <taxon>Actinopterygii</taxon>
        <taxon>Neopterygii</taxon>
        <taxon>Teleostei</taxon>
        <taxon>Protacanthopterygii</taxon>
        <taxon>Salmoniformes</taxon>
        <taxon>Salmonidae</taxon>
        <taxon>Salmoninae</taxon>
        <taxon>Salmo</taxon>
    </lineage>
</organism>
<dbReference type="InterPro" id="IPR001310">
    <property type="entry name" value="Histidine_triad_HIT"/>
</dbReference>